<evidence type="ECO:0000313" key="1">
    <source>
        <dbReference type="Proteomes" id="UP000887565"/>
    </source>
</evidence>
<dbReference type="WBParaSite" id="nRc.2.0.1.t28048-RA">
    <property type="protein sequence ID" value="nRc.2.0.1.t28048-RA"/>
    <property type="gene ID" value="nRc.2.0.1.g28048"/>
</dbReference>
<evidence type="ECO:0000313" key="2">
    <source>
        <dbReference type="WBParaSite" id="nRc.2.0.1.t28048-RA"/>
    </source>
</evidence>
<organism evidence="1 2">
    <name type="scientific">Romanomermis culicivorax</name>
    <name type="common">Nematode worm</name>
    <dbReference type="NCBI Taxonomy" id="13658"/>
    <lineage>
        <taxon>Eukaryota</taxon>
        <taxon>Metazoa</taxon>
        <taxon>Ecdysozoa</taxon>
        <taxon>Nematoda</taxon>
        <taxon>Enoplea</taxon>
        <taxon>Dorylaimia</taxon>
        <taxon>Mermithida</taxon>
        <taxon>Mermithoidea</taxon>
        <taxon>Mermithidae</taxon>
        <taxon>Romanomermis</taxon>
    </lineage>
</organism>
<sequence>MWHLTPAAPMRTKTVFSTPFDISSIKRSPCFLYKNTDGIKTSTDPSPDIANDGEVALKSVSGAIRAGIDDL</sequence>
<dbReference type="Proteomes" id="UP000887565">
    <property type="component" value="Unplaced"/>
</dbReference>
<reference evidence="2" key="1">
    <citation type="submission" date="2022-11" db="UniProtKB">
        <authorList>
            <consortium name="WormBaseParasite"/>
        </authorList>
    </citation>
    <scope>IDENTIFICATION</scope>
</reference>
<protein>
    <submittedName>
        <fullName evidence="2">Uncharacterized protein</fullName>
    </submittedName>
</protein>
<dbReference type="AlphaFoldDB" id="A0A915JPM8"/>
<name>A0A915JPM8_ROMCU</name>
<keyword evidence="1" id="KW-1185">Reference proteome</keyword>
<proteinExistence type="predicted"/>
<accession>A0A915JPM8</accession>